<dbReference type="EMBL" id="JBIUYY010000005">
    <property type="protein sequence ID" value="MFJ2822344.1"/>
    <property type="molecule type" value="Genomic_DNA"/>
</dbReference>
<protein>
    <submittedName>
        <fullName evidence="8">MFS transporter</fullName>
    </submittedName>
</protein>
<feature type="transmembrane region" description="Helical" evidence="6">
    <location>
        <begin position="158"/>
        <end position="180"/>
    </location>
</feature>
<dbReference type="Gene3D" id="1.20.1250.20">
    <property type="entry name" value="MFS general substrate transporter like domains"/>
    <property type="match status" value="1"/>
</dbReference>
<feature type="domain" description="Major facilitator superfamily (MFS) profile" evidence="7">
    <location>
        <begin position="5"/>
        <end position="391"/>
    </location>
</feature>
<accession>A0ABW8EGH5</accession>
<evidence type="ECO:0000313" key="9">
    <source>
        <dbReference type="Proteomes" id="UP001617351"/>
    </source>
</evidence>
<name>A0ABW8EGH5_STRT5</name>
<feature type="transmembrane region" description="Helical" evidence="6">
    <location>
        <begin position="213"/>
        <end position="235"/>
    </location>
</feature>
<feature type="transmembrane region" description="Helical" evidence="6">
    <location>
        <begin position="275"/>
        <end position="294"/>
    </location>
</feature>
<keyword evidence="3 6" id="KW-1133">Transmembrane helix</keyword>
<dbReference type="InterPro" id="IPR020846">
    <property type="entry name" value="MFS_dom"/>
</dbReference>
<feature type="transmembrane region" description="Helical" evidence="6">
    <location>
        <begin position="40"/>
        <end position="60"/>
    </location>
</feature>
<organism evidence="8 9">
    <name type="scientific">Streptomyces toxytricini</name>
    <name type="common">Actinomyces toxytricini</name>
    <dbReference type="NCBI Taxonomy" id="67369"/>
    <lineage>
        <taxon>Bacteria</taxon>
        <taxon>Bacillati</taxon>
        <taxon>Actinomycetota</taxon>
        <taxon>Actinomycetes</taxon>
        <taxon>Kitasatosporales</taxon>
        <taxon>Streptomycetaceae</taxon>
        <taxon>Streptomyces</taxon>
    </lineage>
</organism>
<evidence type="ECO:0000256" key="2">
    <source>
        <dbReference type="ARBA" id="ARBA00022692"/>
    </source>
</evidence>
<evidence type="ECO:0000259" key="7">
    <source>
        <dbReference type="PROSITE" id="PS50850"/>
    </source>
</evidence>
<dbReference type="Proteomes" id="UP001617351">
    <property type="component" value="Unassembled WGS sequence"/>
</dbReference>
<feature type="transmembrane region" description="Helical" evidence="6">
    <location>
        <begin position="98"/>
        <end position="120"/>
    </location>
</feature>
<evidence type="ECO:0000313" key="8">
    <source>
        <dbReference type="EMBL" id="MFJ2822344.1"/>
    </source>
</evidence>
<evidence type="ECO:0000256" key="5">
    <source>
        <dbReference type="SAM" id="MobiDB-lite"/>
    </source>
</evidence>
<dbReference type="RefSeq" id="WP_402380792.1">
    <property type="nucleotide sequence ID" value="NZ_JBIUYY010000005.1"/>
</dbReference>
<feature type="compositionally biased region" description="Gly residues" evidence="5">
    <location>
        <begin position="407"/>
        <end position="424"/>
    </location>
</feature>
<feature type="transmembrane region" description="Helical" evidence="6">
    <location>
        <begin position="363"/>
        <end position="381"/>
    </location>
</feature>
<gene>
    <name evidence="8" type="ORF">ACIO7M_14660</name>
</gene>
<feature type="transmembrane region" description="Helical" evidence="6">
    <location>
        <begin position="127"/>
        <end position="146"/>
    </location>
</feature>
<reference evidence="8 9" key="1">
    <citation type="submission" date="2024-10" db="EMBL/GenBank/DDBJ databases">
        <title>The Natural Products Discovery Center: Release of the First 8490 Sequenced Strains for Exploring Actinobacteria Biosynthetic Diversity.</title>
        <authorList>
            <person name="Kalkreuter E."/>
            <person name="Kautsar S.A."/>
            <person name="Yang D."/>
            <person name="Bader C.D."/>
            <person name="Teijaro C.N."/>
            <person name="Fluegel L."/>
            <person name="Davis C.M."/>
            <person name="Simpson J.R."/>
            <person name="Lauterbach L."/>
            <person name="Steele A.D."/>
            <person name="Gui C."/>
            <person name="Meng S."/>
            <person name="Li G."/>
            <person name="Viehrig K."/>
            <person name="Ye F."/>
            <person name="Su P."/>
            <person name="Kiefer A.F."/>
            <person name="Nichols A."/>
            <person name="Cepeda A.J."/>
            <person name="Yan W."/>
            <person name="Fan B."/>
            <person name="Jiang Y."/>
            <person name="Adhikari A."/>
            <person name="Zheng C.-J."/>
            <person name="Schuster L."/>
            <person name="Cowan T.M."/>
            <person name="Smanski M.J."/>
            <person name="Chevrette M.G."/>
            <person name="De Carvalho L.P.S."/>
            <person name="Shen B."/>
        </authorList>
    </citation>
    <scope>NUCLEOTIDE SEQUENCE [LARGE SCALE GENOMIC DNA]</scope>
    <source>
        <strain evidence="8 9">NPDC087220</strain>
    </source>
</reference>
<dbReference type="InterPro" id="IPR011701">
    <property type="entry name" value="MFS"/>
</dbReference>
<feature type="transmembrane region" description="Helical" evidence="6">
    <location>
        <begin position="241"/>
        <end position="263"/>
    </location>
</feature>
<keyword evidence="9" id="KW-1185">Reference proteome</keyword>
<sequence>MSRRLLLLLAVAGAVAVGNLYFPQAIAPLIADGLGVSPDAASLVVTATQIGYTAGMVLLVPLGDRFPHRSLLVVLLAVTGVALLAAGCAPALPPLVAASALIGLTTVAAQVISPLAAGLVAPDRRGAVLGALLSGSTGGMLLARAFSGVLGEWLGWRAPYLVAAAVALVLAAVMAYAVPVTAPAAADARRPYREFLAEPLRLLRAEPELRRSCFYQAAVFGAFSAVWTSVALLLTGPAYGYGAQAVGVLALVGAVTMLCTPYAGRLVDRHGPGPVNLAALAGVAVSAAVLAAGGSGGLPGLAALTAGTLLLDVSMQGGMIANKARVYALREDSLSRLTTAYMMCAYLGGTAGSWLGVRLYAQHGWGAVCVLVAALASAGLLRHLWPPGGGRTGPGGRRRVRVRPAGRGAGGRAAGRAGAPGGAG</sequence>
<keyword evidence="2 6" id="KW-0812">Transmembrane</keyword>
<comment type="subcellular location">
    <subcellularLocation>
        <location evidence="1">Cell membrane</location>
        <topology evidence="1">Multi-pass membrane protein</topology>
    </subcellularLocation>
</comment>
<keyword evidence="4 6" id="KW-0472">Membrane</keyword>
<evidence type="ECO:0000256" key="3">
    <source>
        <dbReference type="ARBA" id="ARBA00022989"/>
    </source>
</evidence>
<evidence type="ECO:0000256" key="6">
    <source>
        <dbReference type="SAM" id="Phobius"/>
    </source>
</evidence>
<dbReference type="CDD" id="cd17324">
    <property type="entry name" value="MFS_NepI_like"/>
    <property type="match status" value="1"/>
</dbReference>
<feature type="transmembrane region" description="Helical" evidence="6">
    <location>
        <begin position="334"/>
        <end position="357"/>
    </location>
</feature>
<dbReference type="InterPro" id="IPR036259">
    <property type="entry name" value="MFS_trans_sf"/>
</dbReference>
<comment type="caution">
    <text evidence="8">The sequence shown here is derived from an EMBL/GenBank/DDBJ whole genome shotgun (WGS) entry which is preliminary data.</text>
</comment>
<dbReference type="Pfam" id="PF07690">
    <property type="entry name" value="MFS_1"/>
    <property type="match status" value="1"/>
</dbReference>
<evidence type="ECO:0000256" key="4">
    <source>
        <dbReference type="ARBA" id="ARBA00023136"/>
    </source>
</evidence>
<proteinExistence type="predicted"/>
<feature type="transmembrane region" description="Helical" evidence="6">
    <location>
        <begin position="72"/>
        <end position="92"/>
    </location>
</feature>
<dbReference type="PANTHER" id="PTHR42910:SF1">
    <property type="entry name" value="MAJOR FACILITATOR SUPERFAMILY (MFS) PROFILE DOMAIN-CONTAINING PROTEIN"/>
    <property type="match status" value="1"/>
</dbReference>
<evidence type="ECO:0000256" key="1">
    <source>
        <dbReference type="ARBA" id="ARBA00004651"/>
    </source>
</evidence>
<dbReference type="PROSITE" id="PS50850">
    <property type="entry name" value="MFS"/>
    <property type="match status" value="1"/>
</dbReference>
<dbReference type="SUPFAM" id="SSF103473">
    <property type="entry name" value="MFS general substrate transporter"/>
    <property type="match status" value="1"/>
</dbReference>
<feature type="region of interest" description="Disordered" evidence="5">
    <location>
        <begin position="387"/>
        <end position="424"/>
    </location>
</feature>
<dbReference type="PANTHER" id="PTHR42910">
    <property type="entry name" value="TRANSPORTER SCO4007-RELATED"/>
    <property type="match status" value="1"/>
</dbReference>